<keyword evidence="4" id="KW-1185">Reference proteome</keyword>
<dbReference type="AlphaFoldDB" id="A0A9X3UIU1"/>
<dbReference type="InterPro" id="IPR001041">
    <property type="entry name" value="2Fe-2S_ferredoxin-type"/>
</dbReference>
<dbReference type="GO" id="GO:0016491">
    <property type="term" value="F:oxidoreductase activity"/>
    <property type="evidence" value="ECO:0007669"/>
    <property type="project" value="InterPro"/>
</dbReference>
<dbReference type="InterPro" id="IPR017927">
    <property type="entry name" value="FAD-bd_FR_type"/>
</dbReference>
<proteinExistence type="predicted"/>
<evidence type="ECO:0000259" key="1">
    <source>
        <dbReference type="PROSITE" id="PS51085"/>
    </source>
</evidence>
<comment type="caution">
    <text evidence="3">The sequence shown here is derived from an EMBL/GenBank/DDBJ whole genome shotgun (WGS) entry which is preliminary data.</text>
</comment>
<dbReference type="PROSITE" id="PS51384">
    <property type="entry name" value="FAD_FR"/>
    <property type="match status" value="1"/>
</dbReference>
<dbReference type="PANTHER" id="PTHR47354:SF2">
    <property type="entry name" value="BLR2392 PROTEIN"/>
    <property type="match status" value="1"/>
</dbReference>
<dbReference type="InterPro" id="IPR012675">
    <property type="entry name" value="Beta-grasp_dom_sf"/>
</dbReference>
<dbReference type="InterPro" id="IPR036010">
    <property type="entry name" value="2Fe-2S_ferredoxin-like_sf"/>
</dbReference>
<evidence type="ECO:0000313" key="4">
    <source>
        <dbReference type="Proteomes" id="UP001151234"/>
    </source>
</evidence>
<gene>
    <name evidence="3" type="ORF">OQ273_01490</name>
</gene>
<dbReference type="PRINTS" id="PR00409">
    <property type="entry name" value="PHDIOXRDTASE"/>
</dbReference>
<organism evidence="3 4">
    <name type="scientific">Hoeflea prorocentri</name>
    <dbReference type="NCBI Taxonomy" id="1922333"/>
    <lineage>
        <taxon>Bacteria</taxon>
        <taxon>Pseudomonadati</taxon>
        <taxon>Pseudomonadota</taxon>
        <taxon>Alphaproteobacteria</taxon>
        <taxon>Hyphomicrobiales</taxon>
        <taxon>Rhizobiaceae</taxon>
        <taxon>Hoeflea</taxon>
    </lineage>
</organism>
<dbReference type="GO" id="GO:0051537">
    <property type="term" value="F:2 iron, 2 sulfur cluster binding"/>
    <property type="evidence" value="ECO:0007669"/>
    <property type="project" value="InterPro"/>
</dbReference>
<feature type="domain" description="2Fe-2S ferredoxin-type" evidence="1">
    <location>
        <begin position="226"/>
        <end position="313"/>
    </location>
</feature>
<dbReference type="PROSITE" id="PS00197">
    <property type="entry name" value="2FE2S_FER_1"/>
    <property type="match status" value="1"/>
</dbReference>
<dbReference type="EMBL" id="JAPJZI010000001">
    <property type="protein sequence ID" value="MDA5397231.1"/>
    <property type="molecule type" value="Genomic_DNA"/>
</dbReference>
<accession>A0A9X3UIU1</accession>
<dbReference type="CDD" id="cd00207">
    <property type="entry name" value="fer2"/>
    <property type="match status" value="1"/>
</dbReference>
<dbReference type="PROSITE" id="PS51085">
    <property type="entry name" value="2FE2S_FER_2"/>
    <property type="match status" value="1"/>
</dbReference>
<evidence type="ECO:0000313" key="3">
    <source>
        <dbReference type="EMBL" id="MDA5397231.1"/>
    </source>
</evidence>
<dbReference type="SUPFAM" id="SSF52343">
    <property type="entry name" value="Ferredoxin reductase-like, C-terminal NADP-linked domain"/>
    <property type="match status" value="1"/>
</dbReference>
<dbReference type="Gene3D" id="2.40.30.10">
    <property type="entry name" value="Translation factors"/>
    <property type="match status" value="1"/>
</dbReference>
<dbReference type="InterPro" id="IPR039261">
    <property type="entry name" value="FNR_nucleotide-bd"/>
</dbReference>
<evidence type="ECO:0000259" key="2">
    <source>
        <dbReference type="PROSITE" id="PS51384"/>
    </source>
</evidence>
<feature type="domain" description="FAD-binding FR-type" evidence="2">
    <location>
        <begin position="1"/>
        <end position="102"/>
    </location>
</feature>
<dbReference type="InterPro" id="IPR050415">
    <property type="entry name" value="MRET"/>
</dbReference>
<dbReference type="PANTHER" id="PTHR47354">
    <property type="entry name" value="NADH OXIDOREDUCTASE HCR"/>
    <property type="match status" value="1"/>
</dbReference>
<dbReference type="RefSeq" id="WP_267988697.1">
    <property type="nucleotide sequence ID" value="NZ_JAPJZI010000001.1"/>
</dbReference>
<dbReference type="SUPFAM" id="SSF54292">
    <property type="entry name" value="2Fe-2S ferredoxin-like"/>
    <property type="match status" value="1"/>
</dbReference>
<reference evidence="3" key="1">
    <citation type="submission" date="2022-11" db="EMBL/GenBank/DDBJ databases">
        <title>Draft genome sequence of Hoeflea poritis E7-10 and Hoeflea prorocentri PM5-8, separated from scleractinian coral Porites lutea and marine dinoflagellate.</title>
        <authorList>
            <person name="Zhang G."/>
            <person name="Wei Q."/>
            <person name="Cai L."/>
        </authorList>
    </citation>
    <scope>NUCLEOTIDE SEQUENCE</scope>
    <source>
        <strain evidence="3">PM5-8</strain>
    </source>
</reference>
<name>A0A9X3UIU1_9HYPH</name>
<dbReference type="Pfam" id="PF00111">
    <property type="entry name" value="Fer2"/>
    <property type="match status" value="1"/>
</dbReference>
<dbReference type="SUPFAM" id="SSF63380">
    <property type="entry name" value="Riboflavin synthase domain-like"/>
    <property type="match status" value="1"/>
</dbReference>
<dbReference type="InterPro" id="IPR006058">
    <property type="entry name" value="2Fe2S_fd_BS"/>
</dbReference>
<protein>
    <submittedName>
        <fullName evidence="3">PDR/VanB family oxidoreductase</fullName>
    </submittedName>
</protein>
<dbReference type="Gene3D" id="3.10.20.30">
    <property type="match status" value="1"/>
</dbReference>
<sequence length="313" mass="33675">MLNLVVDSIHDETDRIRVFTLCEASGAELPGYLPGAHLDFDLGELGTRSYSLIDWKSSLSTRNYTIAVQREDDGTGGSKAMHRLEAGRAIKVLPPENDFELRDGAAPVLLLAGGIGVTPLISMASALDAQARDFAFHYSARSAGVMGFRERLGQAFPDHMVFHFDDQAPLDLAKLMSAQPPDTQLYICGPKGMIDAAREAAITAGLAEANIHIELFSAPEAQSGDASFEVEIHDTGEVFVIPAGKTIIEVLEEAGKDLMYDCQRGDCGICQTDVISGTPDHRDVVLSEADRAAGKVMQICVSRAKSGRLVLDL</sequence>
<dbReference type="InterPro" id="IPR017938">
    <property type="entry name" value="Riboflavin_synthase-like_b-brl"/>
</dbReference>
<dbReference type="Gene3D" id="3.40.50.80">
    <property type="entry name" value="Nucleotide-binding domain of ferredoxin-NADP reductase (FNR) module"/>
    <property type="match status" value="1"/>
</dbReference>
<dbReference type="CDD" id="cd06185">
    <property type="entry name" value="PDR_like"/>
    <property type="match status" value="1"/>
</dbReference>
<dbReference type="Proteomes" id="UP001151234">
    <property type="component" value="Unassembled WGS sequence"/>
</dbReference>